<accession>A0ABN2U200</accession>
<proteinExistence type="predicted"/>
<evidence type="ECO:0008006" key="4">
    <source>
        <dbReference type="Google" id="ProtNLM"/>
    </source>
</evidence>
<sequence>MVLGTLLFVLGFSTVFIIGAGIVAAASLTMQEHQSGLLRISGAVVIVTALLSLGVGRSWSLTPRWRPATGLGGAPLLGVAFGIGWGPCQGPTLAAILAMAAPLSAQSGTVSRGIALAVAYCLGLGLPFLAMAAGYERASRASDWLRRHRRPIRLTGGIILLTVGVFMLGGLWEPVITWLQSRLINNFRTIV</sequence>
<feature type="transmembrane region" description="Helical" evidence="1">
    <location>
        <begin position="113"/>
        <end position="133"/>
    </location>
</feature>
<dbReference type="PANTHER" id="PTHR31272">
    <property type="entry name" value="CYTOCHROME C-TYPE BIOGENESIS PROTEIN HI_1454-RELATED"/>
    <property type="match status" value="1"/>
</dbReference>
<feature type="transmembrane region" description="Helical" evidence="1">
    <location>
        <begin position="154"/>
        <end position="172"/>
    </location>
</feature>
<dbReference type="Proteomes" id="UP001501285">
    <property type="component" value="Unassembled WGS sequence"/>
</dbReference>
<keyword evidence="1" id="KW-1133">Transmembrane helix</keyword>
<name>A0ABN2U200_9MICO</name>
<evidence type="ECO:0000313" key="2">
    <source>
        <dbReference type="EMBL" id="GAA2027171.1"/>
    </source>
</evidence>
<comment type="caution">
    <text evidence="2">The sequence shown here is derived from an EMBL/GenBank/DDBJ whole genome shotgun (WGS) entry which is preliminary data.</text>
</comment>
<gene>
    <name evidence="2" type="ORF">GCM10009740_16080</name>
</gene>
<organism evidence="2 3">
    <name type="scientific">Terrabacter terrae</name>
    <dbReference type="NCBI Taxonomy" id="318434"/>
    <lineage>
        <taxon>Bacteria</taxon>
        <taxon>Bacillati</taxon>
        <taxon>Actinomycetota</taxon>
        <taxon>Actinomycetes</taxon>
        <taxon>Micrococcales</taxon>
        <taxon>Intrasporangiaceae</taxon>
        <taxon>Terrabacter</taxon>
    </lineage>
</organism>
<keyword evidence="1" id="KW-0812">Transmembrane</keyword>
<dbReference type="EMBL" id="BAAANB010000006">
    <property type="protein sequence ID" value="GAA2027171.1"/>
    <property type="molecule type" value="Genomic_DNA"/>
</dbReference>
<keyword evidence="1" id="KW-0472">Membrane</keyword>
<dbReference type="PANTHER" id="PTHR31272:SF4">
    <property type="entry name" value="CYTOCHROME C-TYPE BIOGENESIS PROTEIN HI_1454-RELATED"/>
    <property type="match status" value="1"/>
</dbReference>
<dbReference type="InterPro" id="IPR051790">
    <property type="entry name" value="Cytochrome_c-biogenesis_DsbD"/>
</dbReference>
<reference evidence="2 3" key="1">
    <citation type="journal article" date="2019" name="Int. J. Syst. Evol. Microbiol.">
        <title>The Global Catalogue of Microorganisms (GCM) 10K type strain sequencing project: providing services to taxonomists for standard genome sequencing and annotation.</title>
        <authorList>
            <consortium name="The Broad Institute Genomics Platform"/>
            <consortium name="The Broad Institute Genome Sequencing Center for Infectious Disease"/>
            <person name="Wu L."/>
            <person name="Ma J."/>
        </authorList>
    </citation>
    <scope>NUCLEOTIDE SEQUENCE [LARGE SCALE GENOMIC DNA]</scope>
    <source>
        <strain evidence="2 3">JCM 14283</strain>
    </source>
</reference>
<evidence type="ECO:0000313" key="3">
    <source>
        <dbReference type="Proteomes" id="UP001501285"/>
    </source>
</evidence>
<dbReference type="RefSeq" id="WP_343989796.1">
    <property type="nucleotide sequence ID" value="NZ_BAAANB010000006.1"/>
</dbReference>
<evidence type="ECO:0000256" key="1">
    <source>
        <dbReference type="SAM" id="Phobius"/>
    </source>
</evidence>
<keyword evidence="3" id="KW-1185">Reference proteome</keyword>
<feature type="transmembrane region" description="Helical" evidence="1">
    <location>
        <begin position="35"/>
        <end position="55"/>
    </location>
</feature>
<protein>
    <recommendedName>
        <fullName evidence="4">Cytochrome c biogenesis protein CcdA</fullName>
    </recommendedName>
</protein>
<feature type="transmembrane region" description="Helical" evidence="1">
    <location>
        <begin position="76"/>
        <end position="101"/>
    </location>
</feature>